<dbReference type="EMBL" id="UOGF01000036">
    <property type="protein sequence ID" value="VAX28289.1"/>
    <property type="molecule type" value="Genomic_DNA"/>
</dbReference>
<name>A0A3B1CDH3_9ZZZZ</name>
<evidence type="ECO:0000313" key="1">
    <source>
        <dbReference type="EMBL" id="VAX28289.1"/>
    </source>
</evidence>
<dbReference type="AlphaFoldDB" id="A0A3B1CDH3"/>
<accession>A0A3B1CDH3</accession>
<proteinExistence type="predicted"/>
<gene>
    <name evidence="1" type="ORF">MNBD_NITROSPIRAE01-1573</name>
</gene>
<sequence length="814" mass="91468">MQQKVQAQAQKSPQSQRVQALQKKMQHCNGEPEALQRMAKFSGLETVVDVPLILERISAHGLVGEMDAIYGEVLSSKPSAIHQIPALEFLDIDQAYPELIREWHAYGDTVEYEDTPKGLEKLIKHAIKYHLHTKYQWQSIGEAEYMTGDATGLALAPIVDPRITVKILHGSQKKIVLDGTGQNTHPREILPKIKEYNLLSDLEVIYGEVLREFSSEANQHPGIKFFDIEAEFPALLEGGLIARWYQYALDETYDNDKAGYEAILKSIMTFYINREFSGVTGTKPKKLTIYQQDEFLPDYFRPAQSGGNIRHSNTDLKKKYAGTSDRYARKYNQVSGRGQVMPWNKETYAATKIIGREYRDEEKRARLQEQLLPAESDPKREGVQRYKERLDGVIKGKKCVFLWGRTSGAKGGAHTELDSHAEMMLQLAQTIHKTFSDRLLIVVGDDVISGEDLSEAGVRNQVMVLGEFWNDREFKSTFYGDRNAQRYLFQLFDEQNDAVSLGMRSGSLEGMAMLGLKVIFIDDKGNNAAGRMEFWAGGAADERAGTVKEGPEALARAEKEKEGPMANYKRIASYQKTGDRIEARKVLLQKAKRLLTRVLTEKDARGDPVYSEGGDERGIDITAPMAAYEGDILAEHLPEDPKVLEKFYTDFELCINKIESSGAWGRLAERVGSAFNFGRAEVRDVLLKLVLLEQSGAVSQAIILLKGLSGITDLLGLPIVSDKVTAGPATVLFKSFTGKSELSNKDAEYFNTMYERMSSQFQGKQKDAVAGKLKFRRGDIELLFCALPFLEKNNLLNQNELEQVKFLISYLSPN</sequence>
<organism evidence="1">
    <name type="scientific">hydrothermal vent metagenome</name>
    <dbReference type="NCBI Taxonomy" id="652676"/>
    <lineage>
        <taxon>unclassified sequences</taxon>
        <taxon>metagenomes</taxon>
        <taxon>ecological metagenomes</taxon>
    </lineage>
</organism>
<protein>
    <submittedName>
        <fullName evidence="1">Uncharacterized protein</fullName>
    </submittedName>
</protein>
<reference evidence="1" key="1">
    <citation type="submission" date="2018-06" db="EMBL/GenBank/DDBJ databases">
        <authorList>
            <person name="Zhirakovskaya E."/>
        </authorList>
    </citation>
    <scope>NUCLEOTIDE SEQUENCE</scope>
</reference>